<dbReference type="RefSeq" id="WP_188914416.1">
    <property type="nucleotide sequence ID" value="NZ_BMMF01000010.1"/>
</dbReference>
<dbReference type="PRINTS" id="PR00081">
    <property type="entry name" value="GDHRDH"/>
</dbReference>
<keyword evidence="2" id="KW-0560">Oxidoreductase</keyword>
<protein>
    <submittedName>
        <fullName evidence="7">Glucose a-dehydrogenase YxnA</fullName>
    </submittedName>
</protein>
<keyword evidence="5" id="KW-1133">Transmembrane helix</keyword>
<dbReference type="InterPro" id="IPR002347">
    <property type="entry name" value="SDR_fam"/>
</dbReference>
<dbReference type="PANTHER" id="PTHR44196:SF1">
    <property type="entry name" value="DEHYDROGENASE_REDUCTASE SDR FAMILY MEMBER 7B"/>
    <property type="match status" value="1"/>
</dbReference>
<dbReference type="SMART" id="SM00822">
    <property type="entry name" value="PKS_KR"/>
    <property type="match status" value="1"/>
</dbReference>
<keyword evidence="5" id="KW-0472">Membrane</keyword>
<dbReference type="InterPro" id="IPR036291">
    <property type="entry name" value="NAD(P)-bd_dom_sf"/>
</dbReference>
<evidence type="ECO:0000256" key="3">
    <source>
        <dbReference type="RuleBase" id="RU000363"/>
    </source>
</evidence>
<organism evidence="7 8">
    <name type="scientific">Salinarimonas ramus</name>
    <dbReference type="NCBI Taxonomy" id="690164"/>
    <lineage>
        <taxon>Bacteria</taxon>
        <taxon>Pseudomonadati</taxon>
        <taxon>Pseudomonadota</taxon>
        <taxon>Alphaproteobacteria</taxon>
        <taxon>Hyphomicrobiales</taxon>
        <taxon>Salinarimonadaceae</taxon>
        <taxon>Salinarimonas</taxon>
    </lineage>
</organism>
<dbReference type="PROSITE" id="PS00061">
    <property type="entry name" value="ADH_SHORT"/>
    <property type="match status" value="1"/>
</dbReference>
<proteinExistence type="inferred from homology"/>
<evidence type="ECO:0000259" key="6">
    <source>
        <dbReference type="SMART" id="SM00822"/>
    </source>
</evidence>
<comment type="caution">
    <text evidence="7">The sequence shown here is derived from an EMBL/GenBank/DDBJ whole genome shotgun (WGS) entry which is preliminary data.</text>
</comment>
<dbReference type="InterPro" id="IPR020904">
    <property type="entry name" value="Sc_DH/Rdtase_CS"/>
</dbReference>
<dbReference type="SUPFAM" id="SSF51735">
    <property type="entry name" value="NAD(P)-binding Rossmann-fold domains"/>
    <property type="match status" value="1"/>
</dbReference>
<feature type="region of interest" description="Disordered" evidence="4">
    <location>
        <begin position="339"/>
        <end position="361"/>
    </location>
</feature>
<name>A0A917QCQ4_9HYPH</name>
<reference evidence="7 8" key="1">
    <citation type="journal article" date="2014" name="Int. J. Syst. Evol. Microbiol.">
        <title>Complete genome sequence of Corynebacterium casei LMG S-19264T (=DSM 44701T), isolated from a smear-ripened cheese.</title>
        <authorList>
            <consortium name="US DOE Joint Genome Institute (JGI-PGF)"/>
            <person name="Walter F."/>
            <person name="Albersmeier A."/>
            <person name="Kalinowski J."/>
            <person name="Ruckert C."/>
        </authorList>
    </citation>
    <scope>NUCLEOTIDE SEQUENCE [LARGE SCALE GENOMIC DNA]</scope>
    <source>
        <strain evidence="7 8">CGMCC 1.9161</strain>
    </source>
</reference>
<keyword evidence="8" id="KW-1185">Reference proteome</keyword>
<dbReference type="GO" id="GO:0016020">
    <property type="term" value="C:membrane"/>
    <property type="evidence" value="ECO:0007669"/>
    <property type="project" value="TreeGrafter"/>
</dbReference>
<dbReference type="EMBL" id="BMMF01000010">
    <property type="protein sequence ID" value="GGK43876.1"/>
    <property type="molecule type" value="Genomic_DNA"/>
</dbReference>
<comment type="similarity">
    <text evidence="1 3">Belongs to the short-chain dehydrogenases/reductases (SDR) family.</text>
</comment>
<dbReference type="Pfam" id="PF00106">
    <property type="entry name" value="adh_short"/>
    <property type="match status" value="1"/>
</dbReference>
<evidence type="ECO:0000256" key="5">
    <source>
        <dbReference type="SAM" id="Phobius"/>
    </source>
</evidence>
<evidence type="ECO:0000313" key="8">
    <source>
        <dbReference type="Proteomes" id="UP000600449"/>
    </source>
</evidence>
<evidence type="ECO:0000256" key="1">
    <source>
        <dbReference type="ARBA" id="ARBA00006484"/>
    </source>
</evidence>
<keyword evidence="5" id="KW-0812">Transmembrane</keyword>
<dbReference type="NCBIfam" id="NF005495">
    <property type="entry name" value="PRK07109.1"/>
    <property type="match status" value="1"/>
</dbReference>
<dbReference type="Gene3D" id="3.40.50.720">
    <property type="entry name" value="NAD(P)-binding Rossmann-like Domain"/>
    <property type="match status" value="1"/>
</dbReference>
<dbReference type="AlphaFoldDB" id="A0A917QCQ4"/>
<accession>A0A917QCQ4</accession>
<sequence length="361" mass="38519">MTRLKPLDQQTVVVTGATSGIGLVTARHLARAGANLVIAARNADALEGVARELREEGARVATCEADVGVERDVARIADQAIRTYGGFDTWINNAGIAIYGRIDEVDTADMRRLFETNFWGTVYGCLAAVKHFRARGGPGKIINIGSVLGDRSIPLQGPYSSSKAAIRGFTEALRSEMDAIDAPVSITLIKPSAINTPYKEHAKNYLDHAPQNPPPVYEPETVAHAVLHSCEHDVRDLVVGGGGQAISWAAGLAPRMADRVMGKIMPGLQESSAPRAPRNASSLYRPMRDGDERSSYPYPTLKHSAYTQALMHPGLATAAAVAAGAGIAALVYARSDRGGPIERSPSGRFARPTPRAAVHKR</sequence>
<evidence type="ECO:0000256" key="2">
    <source>
        <dbReference type="ARBA" id="ARBA00023002"/>
    </source>
</evidence>
<evidence type="ECO:0000313" key="7">
    <source>
        <dbReference type="EMBL" id="GGK43876.1"/>
    </source>
</evidence>
<dbReference type="GO" id="GO:0016491">
    <property type="term" value="F:oxidoreductase activity"/>
    <property type="evidence" value="ECO:0007669"/>
    <property type="project" value="UniProtKB-KW"/>
</dbReference>
<dbReference type="InterPro" id="IPR057326">
    <property type="entry name" value="KR_dom"/>
</dbReference>
<feature type="region of interest" description="Disordered" evidence="4">
    <location>
        <begin position="268"/>
        <end position="299"/>
    </location>
</feature>
<gene>
    <name evidence="7" type="ORF">GCM10011322_33670</name>
</gene>
<dbReference type="PRINTS" id="PR00080">
    <property type="entry name" value="SDRFAMILY"/>
</dbReference>
<feature type="transmembrane region" description="Helical" evidence="5">
    <location>
        <begin position="310"/>
        <end position="333"/>
    </location>
</feature>
<evidence type="ECO:0000256" key="4">
    <source>
        <dbReference type="SAM" id="MobiDB-lite"/>
    </source>
</evidence>
<feature type="compositionally biased region" description="Low complexity" evidence="4">
    <location>
        <begin position="271"/>
        <end position="282"/>
    </location>
</feature>
<dbReference type="PANTHER" id="PTHR44196">
    <property type="entry name" value="DEHYDROGENASE/REDUCTASE SDR FAMILY MEMBER 7B"/>
    <property type="match status" value="1"/>
</dbReference>
<feature type="domain" description="Ketoreductase" evidence="6">
    <location>
        <begin position="10"/>
        <end position="192"/>
    </location>
</feature>
<dbReference type="Proteomes" id="UP000600449">
    <property type="component" value="Unassembled WGS sequence"/>
</dbReference>